<keyword evidence="9" id="KW-1185">Reference proteome</keyword>
<evidence type="ECO:0000256" key="6">
    <source>
        <dbReference type="ARBA" id="ARBA00023136"/>
    </source>
</evidence>
<name>A0ABS9WD44_9ACTN</name>
<evidence type="ECO:0000256" key="4">
    <source>
        <dbReference type="ARBA" id="ARBA00022692"/>
    </source>
</evidence>
<keyword evidence="6 7" id="KW-0472">Membrane</keyword>
<feature type="transmembrane region" description="Helical" evidence="7">
    <location>
        <begin position="124"/>
        <end position="143"/>
    </location>
</feature>
<dbReference type="RefSeq" id="WP_242162360.1">
    <property type="nucleotide sequence ID" value="NZ_JAJMLW010000001.1"/>
</dbReference>
<protein>
    <submittedName>
        <fullName evidence="8">Polysulfide reductase NrfD</fullName>
    </submittedName>
</protein>
<evidence type="ECO:0000256" key="1">
    <source>
        <dbReference type="ARBA" id="ARBA00004651"/>
    </source>
</evidence>
<feature type="transmembrane region" description="Helical" evidence="7">
    <location>
        <begin position="279"/>
        <end position="298"/>
    </location>
</feature>
<feature type="transmembrane region" description="Helical" evidence="7">
    <location>
        <begin position="375"/>
        <end position="396"/>
    </location>
</feature>
<evidence type="ECO:0000313" key="9">
    <source>
        <dbReference type="Proteomes" id="UP001430755"/>
    </source>
</evidence>
<feature type="transmembrane region" description="Helical" evidence="7">
    <location>
        <begin position="305"/>
        <end position="329"/>
    </location>
</feature>
<dbReference type="EMBL" id="JAJMLW010000001">
    <property type="protein sequence ID" value="MCI2240786.1"/>
    <property type="molecule type" value="Genomic_DNA"/>
</dbReference>
<dbReference type="Pfam" id="PF03916">
    <property type="entry name" value="NrfD"/>
    <property type="match status" value="1"/>
</dbReference>
<feature type="transmembrane region" description="Helical" evidence="7">
    <location>
        <begin position="183"/>
        <end position="204"/>
    </location>
</feature>
<sequence length="410" mass="42526">MEKSTRIVGIVGAVLLVAGAVGWGIQLSGGLLAHSGMTNIFLWGVMIAMFAFLVGFGAGSQLVASAIWLTGREDLRPLARTAATWGLACVAGAGVAILADLGALRNILAMIVGLNLRSPLAWDMIAMTAFIVLAVIELVAMARQSPRTQLWAVLAGVAAVALQVVEGLLFSTQSAHSWWATPIMPVDFLAVAFVSGSALMLLIACASGRLRKEGAAEAPRADHAAPAEDAGAVPWLARFCAWAIAAHLVLALADLALVAAEGTPQAGGVLAVLGAYAPLYASELVLPAVAMVILFSVGRRGNRPWCVTAAVLTMAGILAHRMMLLYPAYNAPSLYLQLSGTPYTTGPYPISTGRYLDWDATFGLATAYVPAPAELLATLLPVGVALLAAAVLTWIVRRAACPGAHANCDL</sequence>
<comment type="caution">
    <text evidence="8">The sequence shown here is derived from an EMBL/GenBank/DDBJ whole genome shotgun (WGS) entry which is preliminary data.</text>
</comment>
<feature type="transmembrane region" description="Helical" evidence="7">
    <location>
        <begin position="150"/>
        <end position="171"/>
    </location>
</feature>
<comment type="subcellular location">
    <subcellularLocation>
        <location evidence="1">Cell membrane</location>
        <topology evidence="1">Multi-pass membrane protein</topology>
    </subcellularLocation>
</comment>
<accession>A0ABS9WD44</accession>
<evidence type="ECO:0000313" key="8">
    <source>
        <dbReference type="EMBL" id="MCI2240786.1"/>
    </source>
</evidence>
<dbReference type="InterPro" id="IPR052049">
    <property type="entry name" value="Electron_transfer_protein"/>
</dbReference>
<dbReference type="Proteomes" id="UP001430755">
    <property type="component" value="Unassembled WGS sequence"/>
</dbReference>
<dbReference type="PANTHER" id="PTHR34856">
    <property type="entry name" value="PROTEIN NRFD"/>
    <property type="match status" value="1"/>
</dbReference>
<evidence type="ECO:0000256" key="5">
    <source>
        <dbReference type="ARBA" id="ARBA00022989"/>
    </source>
</evidence>
<keyword evidence="5 7" id="KW-1133">Transmembrane helix</keyword>
<keyword evidence="4 7" id="KW-0812">Transmembrane</keyword>
<feature type="transmembrane region" description="Helical" evidence="7">
    <location>
        <begin position="7"/>
        <end position="28"/>
    </location>
</feature>
<feature type="transmembrane region" description="Helical" evidence="7">
    <location>
        <begin position="40"/>
        <end position="70"/>
    </location>
</feature>
<feature type="transmembrane region" description="Helical" evidence="7">
    <location>
        <begin position="239"/>
        <end position="259"/>
    </location>
</feature>
<organism evidence="8 9">
    <name type="scientific">Adlercreutzia faecimuris</name>
    <dbReference type="NCBI Taxonomy" id="2897341"/>
    <lineage>
        <taxon>Bacteria</taxon>
        <taxon>Bacillati</taxon>
        <taxon>Actinomycetota</taxon>
        <taxon>Coriobacteriia</taxon>
        <taxon>Eggerthellales</taxon>
        <taxon>Eggerthellaceae</taxon>
        <taxon>Adlercreutzia</taxon>
    </lineage>
</organism>
<keyword evidence="3" id="KW-1003">Cell membrane</keyword>
<evidence type="ECO:0000256" key="3">
    <source>
        <dbReference type="ARBA" id="ARBA00022475"/>
    </source>
</evidence>
<evidence type="ECO:0000256" key="2">
    <source>
        <dbReference type="ARBA" id="ARBA00008929"/>
    </source>
</evidence>
<evidence type="ECO:0000256" key="7">
    <source>
        <dbReference type="SAM" id="Phobius"/>
    </source>
</evidence>
<proteinExistence type="inferred from homology"/>
<reference evidence="8" key="1">
    <citation type="submission" date="2021-11" db="EMBL/GenBank/DDBJ databases">
        <title>A Novel Adlercreutzia Species, isolated from a Allomyrina dichotoma larva feces.</title>
        <authorList>
            <person name="Suh M.K."/>
        </authorList>
    </citation>
    <scope>NUCLEOTIDE SEQUENCE</scope>
    <source>
        <strain evidence="8">JBNU-10</strain>
    </source>
</reference>
<comment type="similarity">
    <text evidence="2">Belongs to the NrfD family.</text>
</comment>
<dbReference type="Gene3D" id="1.20.1630.10">
    <property type="entry name" value="Formate dehydrogenase/DMSO reductase domain"/>
    <property type="match status" value="1"/>
</dbReference>
<dbReference type="InterPro" id="IPR005614">
    <property type="entry name" value="NrfD-like"/>
</dbReference>
<dbReference type="PANTHER" id="PTHR34856:SF2">
    <property type="entry name" value="PROTEIN NRFD"/>
    <property type="match status" value="1"/>
</dbReference>
<gene>
    <name evidence="8" type="primary">nrfD</name>
    <name evidence="8" type="ORF">LPT13_00220</name>
</gene>
<feature type="transmembrane region" description="Helical" evidence="7">
    <location>
        <begin position="82"/>
        <end position="104"/>
    </location>
</feature>